<dbReference type="RefSeq" id="WP_130609524.1">
    <property type="nucleotide sequence ID" value="NZ_AP019368.1"/>
</dbReference>
<name>A0A4P2VX25_FLUSA</name>
<dbReference type="AlphaFoldDB" id="A0A4P2VX25"/>
<dbReference type="Proteomes" id="UP000291236">
    <property type="component" value="Chromosome"/>
</dbReference>
<dbReference type="PROSITE" id="PS51257">
    <property type="entry name" value="PROKAR_LIPOPROTEIN"/>
    <property type="match status" value="1"/>
</dbReference>
<evidence type="ECO:0000313" key="2">
    <source>
        <dbReference type="Proteomes" id="UP000291236"/>
    </source>
</evidence>
<accession>A0A4P2VX25</accession>
<organism evidence="1 2">
    <name type="scientific">Fluviispira sanaruensis</name>
    <dbReference type="NCBI Taxonomy" id="2493639"/>
    <lineage>
        <taxon>Bacteria</taxon>
        <taxon>Pseudomonadati</taxon>
        <taxon>Bdellovibrionota</taxon>
        <taxon>Oligoflexia</taxon>
        <taxon>Silvanigrellales</taxon>
        <taxon>Silvanigrellaceae</taxon>
        <taxon>Fluviispira</taxon>
    </lineage>
</organism>
<evidence type="ECO:0000313" key="1">
    <source>
        <dbReference type="EMBL" id="BBH53522.1"/>
    </source>
</evidence>
<sequence length="121" mass="12860">MKKNEIILIAALNGITLACFAEGSNSSPAHVTQEVEKCFGINKCKGLTSCSVEQDDIDAAKKAFAKKYAKTQPYECAGNIGGAGKKGFLGWLYVARGSCHKIEGGFLIVKDQTGKKTVDKG</sequence>
<dbReference type="OrthoDB" id="5296425at2"/>
<dbReference type="EMBL" id="AP019368">
    <property type="protein sequence ID" value="BBH53522.1"/>
    <property type="molecule type" value="Genomic_DNA"/>
</dbReference>
<gene>
    <name evidence="1" type="ORF">JCM31447_19660</name>
</gene>
<protein>
    <recommendedName>
        <fullName evidence="3">DUF2282 domain-containing protein</fullName>
    </recommendedName>
</protein>
<dbReference type="KEGG" id="sbf:JCM31447_19660"/>
<proteinExistence type="predicted"/>
<reference evidence="1 2" key="1">
    <citation type="submission" date="2018-12" db="EMBL/GenBank/DDBJ databases">
        <title>Rubrispira sanarue gen. nov., sp., nov., a member of the order Silvanigrellales, isolated from a brackish lake in Hamamatsu Japan.</title>
        <authorList>
            <person name="Maejima Y."/>
            <person name="Iino T."/>
            <person name="Muraguchi Y."/>
            <person name="Fukuda K."/>
            <person name="Nojiri H."/>
            <person name="Ohkuma M."/>
            <person name="Moriuchi R."/>
            <person name="Dohra H."/>
            <person name="Kimbara K."/>
            <person name="Shintani M."/>
        </authorList>
    </citation>
    <scope>NUCLEOTIDE SEQUENCE [LARGE SCALE GENOMIC DNA]</scope>
    <source>
        <strain evidence="1 2">RF1110005</strain>
    </source>
</reference>
<evidence type="ECO:0008006" key="3">
    <source>
        <dbReference type="Google" id="ProtNLM"/>
    </source>
</evidence>
<keyword evidence="2" id="KW-1185">Reference proteome</keyword>